<keyword evidence="6 14" id="KW-0732">Signal</keyword>
<evidence type="ECO:0000256" key="14">
    <source>
        <dbReference type="SAM" id="SignalP"/>
    </source>
</evidence>
<keyword evidence="7" id="KW-0378">Hydrolase</keyword>
<comment type="catalytic activity">
    <reaction evidence="1">
        <text>Hydrolysis of (1-&gt;3)-beta-D-glucosidic linkages in (1-&gt;3)-beta-D-glucans.</text>
        <dbReference type="EC" id="3.2.1.39"/>
    </reaction>
</comment>
<evidence type="ECO:0000256" key="11">
    <source>
        <dbReference type="ARBA" id="ARBA00023295"/>
    </source>
</evidence>
<comment type="subcellular location">
    <subcellularLocation>
        <location evidence="12">Peroxisome membrane</location>
    </subcellularLocation>
    <subcellularLocation>
        <location evidence="2">Secreted</location>
    </subcellularLocation>
</comment>
<keyword evidence="9" id="KW-0576">Peroxisome</keyword>
<reference evidence="16 17" key="1">
    <citation type="journal article" date="2022" name="Nat. Plants">
        <title>Genomes of leafy and leafless Platanthera orchids illuminate the evolution of mycoheterotrophy.</title>
        <authorList>
            <person name="Li M.H."/>
            <person name="Liu K.W."/>
            <person name="Li Z."/>
            <person name="Lu H.C."/>
            <person name="Ye Q.L."/>
            <person name="Zhang D."/>
            <person name="Wang J.Y."/>
            <person name="Li Y.F."/>
            <person name="Zhong Z.M."/>
            <person name="Liu X."/>
            <person name="Yu X."/>
            <person name="Liu D.K."/>
            <person name="Tu X.D."/>
            <person name="Liu B."/>
            <person name="Hao Y."/>
            <person name="Liao X.Y."/>
            <person name="Jiang Y.T."/>
            <person name="Sun W.H."/>
            <person name="Chen J."/>
            <person name="Chen Y.Q."/>
            <person name="Ai Y."/>
            <person name="Zhai J.W."/>
            <person name="Wu S.S."/>
            <person name="Zhou Z."/>
            <person name="Hsiao Y.Y."/>
            <person name="Wu W.L."/>
            <person name="Chen Y.Y."/>
            <person name="Lin Y.F."/>
            <person name="Hsu J.L."/>
            <person name="Li C.Y."/>
            <person name="Wang Z.W."/>
            <person name="Zhao X."/>
            <person name="Zhong W.Y."/>
            <person name="Ma X.K."/>
            <person name="Ma L."/>
            <person name="Huang J."/>
            <person name="Chen G.Z."/>
            <person name="Huang M.Z."/>
            <person name="Huang L."/>
            <person name="Peng D.H."/>
            <person name="Luo Y.B."/>
            <person name="Zou S.Q."/>
            <person name="Chen S.P."/>
            <person name="Lan S."/>
            <person name="Tsai W.C."/>
            <person name="Van de Peer Y."/>
            <person name="Liu Z.J."/>
        </authorList>
    </citation>
    <scope>NUCLEOTIDE SEQUENCE [LARGE SCALE GENOMIC DNA]</scope>
    <source>
        <strain evidence="16">Lor287</strain>
    </source>
</reference>
<dbReference type="InterPro" id="IPR017853">
    <property type="entry name" value="GH"/>
</dbReference>
<dbReference type="InterPro" id="IPR008733">
    <property type="entry name" value="PEX11"/>
</dbReference>
<evidence type="ECO:0000313" key="16">
    <source>
        <dbReference type="EMBL" id="KAK8918373.1"/>
    </source>
</evidence>
<evidence type="ECO:0000256" key="10">
    <source>
        <dbReference type="ARBA" id="ARBA00023157"/>
    </source>
</evidence>
<name>A0AAP0AX15_9ASPA</name>
<organism evidence="16 17">
    <name type="scientific">Platanthera zijinensis</name>
    <dbReference type="NCBI Taxonomy" id="2320716"/>
    <lineage>
        <taxon>Eukaryota</taxon>
        <taxon>Viridiplantae</taxon>
        <taxon>Streptophyta</taxon>
        <taxon>Embryophyta</taxon>
        <taxon>Tracheophyta</taxon>
        <taxon>Spermatophyta</taxon>
        <taxon>Magnoliopsida</taxon>
        <taxon>Liliopsida</taxon>
        <taxon>Asparagales</taxon>
        <taxon>Orchidaceae</taxon>
        <taxon>Orchidoideae</taxon>
        <taxon>Orchideae</taxon>
        <taxon>Orchidinae</taxon>
        <taxon>Platanthera</taxon>
    </lineage>
</organism>
<dbReference type="AlphaFoldDB" id="A0AAP0AX15"/>
<keyword evidence="17" id="KW-1185">Reference proteome</keyword>
<dbReference type="Pfam" id="PF05648">
    <property type="entry name" value="PEX11"/>
    <property type="match status" value="1"/>
</dbReference>
<dbReference type="GO" id="GO:0005576">
    <property type="term" value="C:extracellular region"/>
    <property type="evidence" value="ECO:0007669"/>
    <property type="project" value="UniProtKB-SubCell"/>
</dbReference>
<gene>
    <name evidence="16" type="ORF">KSP39_PZI021286</name>
</gene>
<keyword evidence="5" id="KW-0964">Secreted</keyword>
<dbReference type="Pfam" id="PF07983">
    <property type="entry name" value="X8"/>
    <property type="match status" value="1"/>
</dbReference>
<protein>
    <recommendedName>
        <fullName evidence="4">glucan endo-1,3-beta-D-glucosidase</fullName>
        <ecNumber evidence="4">3.2.1.39</ecNumber>
    </recommendedName>
</protein>
<evidence type="ECO:0000256" key="1">
    <source>
        <dbReference type="ARBA" id="ARBA00000382"/>
    </source>
</evidence>
<feature type="chain" id="PRO_5042995909" description="glucan endo-1,3-beta-D-glucosidase" evidence="14">
    <location>
        <begin position="27"/>
        <end position="528"/>
    </location>
</feature>
<evidence type="ECO:0000256" key="6">
    <source>
        <dbReference type="ARBA" id="ARBA00022729"/>
    </source>
</evidence>
<sequence length="528" mass="56416">MAPNSRRLFPTATLLLTFFFFSLTGAQSFIGVNYGQVADNLPSPESTVQLLLSTTVAKIRLYGADPAILRALAGTRISAVIGTGNGDIPSLAGDPSAASSWVAANVLPFLPSTSISAVSVGNEALSSGDPSIASLLLPAMQNLRSALAASPLASDIKVSSVHSMAVLAQSEPPSAGAFHSDLAPSLHAVLDFLNTTGSPFMINPYPFFAYRSDPRPETLAFCLFQPNIGRFDAGTRITYTNMFDAQIDAIRSALNAAGFPGVDVVVAETGWPYRGDPDEVGTNIENARAFNGNLIAHLRSMAGTPLMPGKSVETYIFALYDEDLKPGPTSERSFGLFRTDLTMTYDAGLTATSAAAPSASPAGRWCVPKEEATDQELQENLDYACGQASVDCRPIQPGGMCYEPNTVRSHAAYAMNQLFQVSGRNTWNCDFRQSAMLTATDPTRSPRADPARPSLARHAKLCEVFAGLIRKAFCVGRFLTGFNARRRSQGQTFPIRILAVLTNAGEMVYFFDHFLWLSASLIPPSPGG</sequence>
<dbReference type="InterPro" id="IPR044965">
    <property type="entry name" value="Glyco_hydro_17_plant"/>
</dbReference>
<dbReference type="EMBL" id="JBBWWQ010000019">
    <property type="protein sequence ID" value="KAK8918373.1"/>
    <property type="molecule type" value="Genomic_DNA"/>
</dbReference>
<dbReference type="EC" id="3.2.1.39" evidence="4"/>
<evidence type="ECO:0000256" key="7">
    <source>
        <dbReference type="ARBA" id="ARBA00022801"/>
    </source>
</evidence>
<dbReference type="FunFam" id="1.20.58.1040:FF:000003">
    <property type="entry name" value="glucan endo-1,3-beta-glucosidase 7"/>
    <property type="match status" value="1"/>
</dbReference>
<dbReference type="GO" id="GO:0005975">
    <property type="term" value="P:carbohydrate metabolic process"/>
    <property type="evidence" value="ECO:0007669"/>
    <property type="project" value="InterPro"/>
</dbReference>
<dbReference type="Gene3D" id="1.20.58.1040">
    <property type="match status" value="1"/>
</dbReference>
<keyword evidence="8" id="KW-0472">Membrane</keyword>
<feature type="domain" description="X8" evidence="15">
    <location>
        <begin position="364"/>
        <end position="445"/>
    </location>
</feature>
<dbReference type="InterPro" id="IPR000490">
    <property type="entry name" value="Glyco_hydro_17"/>
</dbReference>
<comment type="caution">
    <text evidence="16">The sequence shown here is derived from an EMBL/GenBank/DDBJ whole genome shotgun (WGS) entry which is preliminary data.</text>
</comment>
<evidence type="ECO:0000256" key="4">
    <source>
        <dbReference type="ARBA" id="ARBA00012780"/>
    </source>
</evidence>
<dbReference type="InterPro" id="IPR012946">
    <property type="entry name" value="X8"/>
</dbReference>
<dbReference type="SMART" id="SM00768">
    <property type="entry name" value="X8"/>
    <property type="match status" value="1"/>
</dbReference>
<evidence type="ECO:0000256" key="12">
    <source>
        <dbReference type="ARBA" id="ARBA00046271"/>
    </source>
</evidence>
<keyword evidence="10" id="KW-1015">Disulfide bond</keyword>
<dbReference type="GO" id="GO:0016559">
    <property type="term" value="P:peroxisome fission"/>
    <property type="evidence" value="ECO:0007669"/>
    <property type="project" value="InterPro"/>
</dbReference>
<evidence type="ECO:0000256" key="8">
    <source>
        <dbReference type="ARBA" id="ARBA00023136"/>
    </source>
</evidence>
<evidence type="ECO:0000313" key="17">
    <source>
        <dbReference type="Proteomes" id="UP001418222"/>
    </source>
</evidence>
<dbReference type="Proteomes" id="UP001418222">
    <property type="component" value="Unassembled WGS sequence"/>
</dbReference>
<evidence type="ECO:0000256" key="9">
    <source>
        <dbReference type="ARBA" id="ARBA00023140"/>
    </source>
</evidence>
<comment type="similarity">
    <text evidence="3 13">Belongs to the glycosyl hydrolase 17 family.</text>
</comment>
<dbReference type="SUPFAM" id="SSF51445">
    <property type="entry name" value="(Trans)glycosidases"/>
    <property type="match status" value="1"/>
</dbReference>
<dbReference type="GO" id="GO:0005778">
    <property type="term" value="C:peroxisomal membrane"/>
    <property type="evidence" value="ECO:0007669"/>
    <property type="project" value="UniProtKB-SubCell"/>
</dbReference>
<accession>A0AAP0AX15</accession>
<dbReference type="GO" id="GO:0042973">
    <property type="term" value="F:glucan endo-1,3-beta-D-glucosidase activity"/>
    <property type="evidence" value="ECO:0007669"/>
    <property type="project" value="UniProtKB-EC"/>
</dbReference>
<keyword evidence="11" id="KW-0326">Glycosidase</keyword>
<evidence type="ECO:0000256" key="13">
    <source>
        <dbReference type="RuleBase" id="RU004335"/>
    </source>
</evidence>
<proteinExistence type="inferred from homology"/>
<dbReference type="Pfam" id="PF00332">
    <property type="entry name" value="Glyco_hydro_17"/>
    <property type="match status" value="1"/>
</dbReference>
<evidence type="ECO:0000259" key="15">
    <source>
        <dbReference type="SMART" id="SM00768"/>
    </source>
</evidence>
<evidence type="ECO:0000256" key="5">
    <source>
        <dbReference type="ARBA" id="ARBA00022525"/>
    </source>
</evidence>
<dbReference type="FunFam" id="3.20.20.80:FF:000005">
    <property type="entry name" value="Glucan endo-1,3-beta-glucosidase 14"/>
    <property type="match status" value="1"/>
</dbReference>
<evidence type="ECO:0000256" key="3">
    <source>
        <dbReference type="ARBA" id="ARBA00008773"/>
    </source>
</evidence>
<dbReference type="Gene3D" id="3.20.20.80">
    <property type="entry name" value="Glycosidases"/>
    <property type="match status" value="1"/>
</dbReference>
<evidence type="ECO:0000256" key="2">
    <source>
        <dbReference type="ARBA" id="ARBA00004613"/>
    </source>
</evidence>
<dbReference type="PANTHER" id="PTHR32227">
    <property type="entry name" value="GLUCAN ENDO-1,3-BETA-GLUCOSIDASE BG1-RELATED-RELATED"/>
    <property type="match status" value="1"/>
</dbReference>
<feature type="signal peptide" evidence="14">
    <location>
        <begin position="1"/>
        <end position="26"/>
    </location>
</feature>